<reference evidence="1" key="1">
    <citation type="submission" date="2021-06" db="EMBL/GenBank/DDBJ databases">
        <authorList>
            <person name="Kallberg Y."/>
            <person name="Tangrot J."/>
            <person name="Rosling A."/>
        </authorList>
    </citation>
    <scope>NUCLEOTIDE SEQUENCE</scope>
    <source>
        <strain evidence="1">AU212A</strain>
    </source>
</reference>
<evidence type="ECO:0000313" key="1">
    <source>
        <dbReference type="EMBL" id="CAG8622931.1"/>
    </source>
</evidence>
<evidence type="ECO:0000313" key="2">
    <source>
        <dbReference type="Proteomes" id="UP000789860"/>
    </source>
</evidence>
<proteinExistence type="predicted"/>
<dbReference type="EMBL" id="CAJVPM010018035">
    <property type="protein sequence ID" value="CAG8622931.1"/>
    <property type="molecule type" value="Genomic_DNA"/>
</dbReference>
<feature type="non-terminal residue" evidence="1">
    <location>
        <position position="1"/>
    </location>
</feature>
<protein>
    <submittedName>
        <fullName evidence="1">11573_t:CDS:1</fullName>
    </submittedName>
</protein>
<gene>
    <name evidence="1" type="ORF">SCALOS_LOCUS7711</name>
</gene>
<accession>A0ACA9MYS7</accession>
<organism evidence="1 2">
    <name type="scientific">Scutellospora calospora</name>
    <dbReference type="NCBI Taxonomy" id="85575"/>
    <lineage>
        <taxon>Eukaryota</taxon>
        <taxon>Fungi</taxon>
        <taxon>Fungi incertae sedis</taxon>
        <taxon>Mucoromycota</taxon>
        <taxon>Glomeromycotina</taxon>
        <taxon>Glomeromycetes</taxon>
        <taxon>Diversisporales</taxon>
        <taxon>Gigasporaceae</taxon>
        <taxon>Scutellospora</taxon>
    </lineage>
</organism>
<comment type="caution">
    <text evidence="1">The sequence shown here is derived from an EMBL/GenBank/DDBJ whole genome shotgun (WGS) entry which is preliminary data.</text>
</comment>
<dbReference type="Proteomes" id="UP000789860">
    <property type="component" value="Unassembled WGS sequence"/>
</dbReference>
<sequence length="53" mass="5983">MYISSDLLAEAQKVANVDSKNTKGTTMQLKQRLTLKTLRPQMSHDTLKPNSYS</sequence>
<name>A0ACA9MYS7_9GLOM</name>
<keyword evidence="2" id="KW-1185">Reference proteome</keyword>